<keyword evidence="1" id="KW-1133">Transmembrane helix</keyword>
<name>A0AAN9QWS1_CANGL</name>
<protein>
    <submittedName>
        <fullName evidence="2">Uncharacterized protein</fullName>
    </submittedName>
</protein>
<dbReference type="AlphaFoldDB" id="A0AAN9QWS1"/>
<reference evidence="2 3" key="1">
    <citation type="submission" date="2024-01" db="EMBL/GenBank/DDBJ databases">
        <title>The genomes of 5 underutilized Papilionoideae crops provide insights into root nodulation and disease resistanc.</title>
        <authorList>
            <person name="Jiang F."/>
        </authorList>
    </citation>
    <scope>NUCLEOTIDE SEQUENCE [LARGE SCALE GENOMIC DNA]</scope>
    <source>
        <strain evidence="2">LVBAO_FW01</strain>
        <tissue evidence="2">Leaves</tissue>
    </source>
</reference>
<accession>A0AAN9QWS1</accession>
<keyword evidence="3" id="KW-1185">Reference proteome</keyword>
<dbReference type="Proteomes" id="UP001367508">
    <property type="component" value="Unassembled WGS sequence"/>
</dbReference>
<feature type="transmembrane region" description="Helical" evidence="1">
    <location>
        <begin position="56"/>
        <end position="77"/>
    </location>
</feature>
<keyword evidence="1" id="KW-0472">Membrane</keyword>
<proteinExistence type="predicted"/>
<evidence type="ECO:0000313" key="2">
    <source>
        <dbReference type="EMBL" id="KAK7350359.1"/>
    </source>
</evidence>
<gene>
    <name evidence="2" type="ORF">VNO77_08891</name>
</gene>
<feature type="transmembrane region" description="Helical" evidence="1">
    <location>
        <begin position="89"/>
        <end position="112"/>
    </location>
</feature>
<organism evidence="2 3">
    <name type="scientific">Canavalia gladiata</name>
    <name type="common">Sword bean</name>
    <name type="synonym">Dolichos gladiatus</name>
    <dbReference type="NCBI Taxonomy" id="3824"/>
    <lineage>
        <taxon>Eukaryota</taxon>
        <taxon>Viridiplantae</taxon>
        <taxon>Streptophyta</taxon>
        <taxon>Embryophyta</taxon>
        <taxon>Tracheophyta</taxon>
        <taxon>Spermatophyta</taxon>
        <taxon>Magnoliopsida</taxon>
        <taxon>eudicotyledons</taxon>
        <taxon>Gunneridae</taxon>
        <taxon>Pentapetalae</taxon>
        <taxon>rosids</taxon>
        <taxon>fabids</taxon>
        <taxon>Fabales</taxon>
        <taxon>Fabaceae</taxon>
        <taxon>Papilionoideae</taxon>
        <taxon>50 kb inversion clade</taxon>
        <taxon>NPAAA clade</taxon>
        <taxon>indigoferoid/millettioid clade</taxon>
        <taxon>Phaseoleae</taxon>
        <taxon>Canavalia</taxon>
    </lineage>
</organism>
<evidence type="ECO:0000256" key="1">
    <source>
        <dbReference type="SAM" id="Phobius"/>
    </source>
</evidence>
<keyword evidence="1" id="KW-0812">Transmembrane</keyword>
<evidence type="ECO:0000313" key="3">
    <source>
        <dbReference type="Proteomes" id="UP001367508"/>
    </source>
</evidence>
<dbReference type="EMBL" id="JAYMYQ010000002">
    <property type="protein sequence ID" value="KAK7350359.1"/>
    <property type="molecule type" value="Genomic_DNA"/>
</dbReference>
<comment type="caution">
    <text evidence="2">The sequence shown here is derived from an EMBL/GenBank/DDBJ whole genome shotgun (WGS) entry which is preliminary data.</text>
</comment>
<sequence>MTLHVTKSSILYSSETVCSHSNYGLGSIYQGPTLGPKEGNPPRCRRKGRWFCYDQVLVLFGVGLGVTLTCMGVHPPVSSLFMSPKSFCLAHTIWLLCVGTEVFMWQIATVSLNDLA</sequence>